<sequence length="131" mass="14707">MAGKYSKYIVTEPKIIDEFAAHAKGKYQILMDGELVPGANFFIAGGIHNKIHQSEPIIMKHHHDQSEAYLFISKKDDAEIEIEIEDETYTATTPCSVFIPAGVKHTYRYRRIDGPLTVVAIVQSGEYVPIV</sequence>
<protein>
    <recommendedName>
        <fullName evidence="3">Cupin 2 conserved barrel domain-containing protein</fullName>
    </recommendedName>
</protein>
<gene>
    <name evidence="1" type="ORF">FAK_18590</name>
</gene>
<dbReference type="AlphaFoldDB" id="A0AAU9ECE1"/>
<accession>A0AAU9ECE1</accession>
<dbReference type="Gene3D" id="2.60.120.10">
    <property type="entry name" value="Jelly Rolls"/>
    <property type="match status" value="1"/>
</dbReference>
<keyword evidence="2" id="KW-1185">Reference proteome</keyword>
<evidence type="ECO:0008006" key="3">
    <source>
        <dbReference type="Google" id="ProtNLM"/>
    </source>
</evidence>
<dbReference type="Proteomes" id="UP001366166">
    <property type="component" value="Chromosome"/>
</dbReference>
<dbReference type="RefSeq" id="WP_338606468.1">
    <property type="nucleotide sequence ID" value="NZ_AP028679.1"/>
</dbReference>
<organism evidence="1 2">
    <name type="scientific">Desulfoferula mesophila</name>
    <dbReference type="NCBI Taxonomy" id="3058419"/>
    <lineage>
        <taxon>Bacteria</taxon>
        <taxon>Pseudomonadati</taxon>
        <taxon>Thermodesulfobacteriota</taxon>
        <taxon>Desulfarculia</taxon>
        <taxon>Desulfarculales</taxon>
        <taxon>Desulfarculaceae</taxon>
        <taxon>Desulfoferula</taxon>
    </lineage>
</organism>
<reference evidence="2" key="1">
    <citation type="journal article" date="2023" name="Arch. Microbiol.">
        <title>Desulfoferula mesophilus gen. nov. sp. nov., a mesophilic sulfate-reducing bacterium isolated from a brackish lake sediment.</title>
        <authorList>
            <person name="Watanabe T."/>
            <person name="Yabe T."/>
            <person name="Tsuji J.M."/>
            <person name="Fukui M."/>
        </authorList>
    </citation>
    <scope>NUCLEOTIDE SEQUENCE [LARGE SCALE GENOMIC DNA]</scope>
    <source>
        <strain evidence="2">12FAK</strain>
    </source>
</reference>
<evidence type="ECO:0000313" key="1">
    <source>
        <dbReference type="EMBL" id="BEQ14793.1"/>
    </source>
</evidence>
<evidence type="ECO:0000313" key="2">
    <source>
        <dbReference type="Proteomes" id="UP001366166"/>
    </source>
</evidence>
<dbReference type="InterPro" id="IPR011051">
    <property type="entry name" value="RmlC_Cupin_sf"/>
</dbReference>
<dbReference type="InterPro" id="IPR014710">
    <property type="entry name" value="RmlC-like_jellyroll"/>
</dbReference>
<dbReference type="EMBL" id="AP028679">
    <property type="protein sequence ID" value="BEQ14793.1"/>
    <property type="molecule type" value="Genomic_DNA"/>
</dbReference>
<name>A0AAU9ECE1_9BACT</name>
<dbReference type="KEGG" id="dmp:FAK_18590"/>
<proteinExistence type="predicted"/>
<dbReference type="SUPFAM" id="SSF51182">
    <property type="entry name" value="RmlC-like cupins"/>
    <property type="match status" value="1"/>
</dbReference>